<evidence type="ECO:0000313" key="1">
    <source>
        <dbReference type="EMBL" id="GAA2685460.1"/>
    </source>
</evidence>
<organism evidence="1 2">
    <name type="scientific">Nonomuraea recticatena</name>
    <dbReference type="NCBI Taxonomy" id="46178"/>
    <lineage>
        <taxon>Bacteria</taxon>
        <taxon>Bacillati</taxon>
        <taxon>Actinomycetota</taxon>
        <taxon>Actinomycetes</taxon>
        <taxon>Streptosporangiales</taxon>
        <taxon>Streptosporangiaceae</taxon>
        <taxon>Nonomuraea</taxon>
    </lineage>
</organism>
<sequence>MARLKTRPQTPAEILRDLDDRIRVLEQRNSVVIGVAPNAYVIEVDDVGRLTARHATTGAVTILASW</sequence>
<protein>
    <submittedName>
        <fullName evidence="1">Uncharacterized protein</fullName>
    </submittedName>
</protein>
<comment type="caution">
    <text evidence="1">The sequence shown here is derived from an EMBL/GenBank/DDBJ whole genome shotgun (WGS) entry which is preliminary data.</text>
</comment>
<accession>A0ABN3SVE4</accession>
<reference evidence="1 2" key="1">
    <citation type="journal article" date="2019" name="Int. J. Syst. Evol. Microbiol.">
        <title>The Global Catalogue of Microorganisms (GCM) 10K type strain sequencing project: providing services to taxonomists for standard genome sequencing and annotation.</title>
        <authorList>
            <consortium name="The Broad Institute Genomics Platform"/>
            <consortium name="The Broad Institute Genome Sequencing Center for Infectious Disease"/>
            <person name="Wu L."/>
            <person name="Ma J."/>
        </authorList>
    </citation>
    <scope>NUCLEOTIDE SEQUENCE [LARGE SCALE GENOMIC DNA]</scope>
    <source>
        <strain evidence="1 2">JCM 6835</strain>
    </source>
</reference>
<name>A0ABN3SVE4_9ACTN</name>
<dbReference type="EMBL" id="BAAATE010000026">
    <property type="protein sequence ID" value="GAA2685460.1"/>
    <property type="molecule type" value="Genomic_DNA"/>
</dbReference>
<keyword evidence="2" id="KW-1185">Reference proteome</keyword>
<proteinExistence type="predicted"/>
<dbReference type="Proteomes" id="UP001501666">
    <property type="component" value="Unassembled WGS sequence"/>
</dbReference>
<dbReference type="RefSeq" id="WP_346152869.1">
    <property type="nucleotide sequence ID" value="NZ_BAAATE010000026.1"/>
</dbReference>
<evidence type="ECO:0000313" key="2">
    <source>
        <dbReference type="Proteomes" id="UP001501666"/>
    </source>
</evidence>
<gene>
    <name evidence="1" type="ORF">GCM10010412_072490</name>
</gene>